<feature type="region of interest" description="Disordered" evidence="1">
    <location>
        <begin position="248"/>
        <end position="317"/>
    </location>
</feature>
<name>A0ABR3GLX6_9PEZI</name>
<sequence>MAHMVFKKPLQNQTTRENYIKQRQELRHARETGLIDVQAYKDAKKDLLSDRAASFGPIPISPSMISFVDSGSVMSSCPTHPEIRKGSIIDRNNVARLVYKPDAQGQQDRGEYKAIRKAQKAQAQAERFPGKNYNISPSSQLTPEPYAIHRTTTLDSSKSEKSGQQRMNFNIFRKLSGSNSQSPPLLGAPPVPPLSRAREKPSRSDASDTSSTAKSSIIRSRRNTESHGGGGSAYLDVPMNFADAFLFGSSPPGKSQTSSRRHSFSSQHTRPSFTSSRAETTATGNSREGFVFESRPSSSEISQQFHEPVSPRDQPQQPLLSTVTHDLFLSLLDDFSNNSVLFSYPKYGRVQYDSSQNSFRSISRSTGIDEVDEEIGKAIGGGQSFLVDESIVTLKAILERRIWFLMAMKWLSFGRVLFSPGHYIIQLSGDVGIGERGPEAAILDLDGAITADWSWHLADEYPSAIIFNVLLPHSPRPPRNSTAPPNIHFITAATLSNLSALQSNSIDVVTSHNLPRLLLRDKKQSREELHFMLKAILRECARVLKPSGYLEITAVDPVMNNMGPRTRKLIMEDVAPLNNTKPSKMILTALKDLSGQSKEVLFRDVKECWVWMPTTSIGDELSTVTSMVGRHLYDELFAPAGEESDNEHGVEVAYGVFGKKESKIWKDQKVIEECQKENTAFRWLKCHTRKV</sequence>
<dbReference type="EMBL" id="JBBBZM010000042">
    <property type="protein sequence ID" value="KAL0636924.1"/>
    <property type="molecule type" value="Genomic_DNA"/>
</dbReference>
<reference evidence="2 3" key="1">
    <citation type="submission" date="2024-02" db="EMBL/GenBank/DDBJ databases">
        <title>Discinaceae phylogenomics.</title>
        <authorList>
            <person name="Dirks A.C."/>
            <person name="James T.Y."/>
        </authorList>
    </citation>
    <scope>NUCLEOTIDE SEQUENCE [LARGE SCALE GENOMIC DNA]</scope>
    <source>
        <strain evidence="2 3">ACD0624</strain>
    </source>
</reference>
<dbReference type="InterPro" id="IPR029063">
    <property type="entry name" value="SAM-dependent_MTases_sf"/>
</dbReference>
<dbReference type="Gene3D" id="3.40.50.150">
    <property type="entry name" value="Vaccinia Virus protein VP39"/>
    <property type="match status" value="1"/>
</dbReference>
<feature type="region of interest" description="Disordered" evidence="1">
    <location>
        <begin position="119"/>
        <end position="145"/>
    </location>
</feature>
<feature type="compositionally biased region" description="Polar residues" evidence="1">
    <location>
        <begin position="270"/>
        <end position="286"/>
    </location>
</feature>
<keyword evidence="3" id="KW-1185">Reference proteome</keyword>
<evidence type="ECO:0000256" key="1">
    <source>
        <dbReference type="SAM" id="MobiDB-lite"/>
    </source>
</evidence>
<feature type="compositionally biased region" description="Polar residues" evidence="1">
    <location>
        <begin position="133"/>
        <end position="142"/>
    </location>
</feature>
<evidence type="ECO:0000313" key="3">
    <source>
        <dbReference type="Proteomes" id="UP001447188"/>
    </source>
</evidence>
<evidence type="ECO:0000313" key="2">
    <source>
        <dbReference type="EMBL" id="KAL0636924.1"/>
    </source>
</evidence>
<organism evidence="2 3">
    <name type="scientific">Discina gigas</name>
    <dbReference type="NCBI Taxonomy" id="1032678"/>
    <lineage>
        <taxon>Eukaryota</taxon>
        <taxon>Fungi</taxon>
        <taxon>Dikarya</taxon>
        <taxon>Ascomycota</taxon>
        <taxon>Pezizomycotina</taxon>
        <taxon>Pezizomycetes</taxon>
        <taxon>Pezizales</taxon>
        <taxon>Discinaceae</taxon>
        <taxon>Discina</taxon>
    </lineage>
</organism>
<gene>
    <name evidence="2" type="ORF">Q9L58_004146</name>
</gene>
<dbReference type="SUPFAM" id="SSF53335">
    <property type="entry name" value="S-adenosyl-L-methionine-dependent methyltransferases"/>
    <property type="match status" value="1"/>
</dbReference>
<comment type="caution">
    <text evidence="2">The sequence shown here is derived from an EMBL/GenBank/DDBJ whole genome shotgun (WGS) entry which is preliminary data.</text>
</comment>
<feature type="region of interest" description="Disordered" evidence="1">
    <location>
        <begin position="175"/>
        <end position="231"/>
    </location>
</feature>
<proteinExistence type="predicted"/>
<feature type="compositionally biased region" description="Low complexity" evidence="1">
    <location>
        <begin position="207"/>
        <end position="216"/>
    </location>
</feature>
<feature type="compositionally biased region" description="Basic and acidic residues" evidence="1">
    <location>
        <begin position="196"/>
        <end position="206"/>
    </location>
</feature>
<accession>A0ABR3GLX6</accession>
<protein>
    <recommendedName>
        <fullName evidence="4">Methyltransferase type 11 domain-containing protein</fullName>
    </recommendedName>
</protein>
<feature type="compositionally biased region" description="Polar residues" evidence="1">
    <location>
        <begin position="295"/>
        <end position="305"/>
    </location>
</feature>
<dbReference type="Proteomes" id="UP001447188">
    <property type="component" value="Unassembled WGS sequence"/>
</dbReference>
<evidence type="ECO:0008006" key="4">
    <source>
        <dbReference type="Google" id="ProtNLM"/>
    </source>
</evidence>